<keyword evidence="2" id="KW-1277">Toxin-antitoxin system</keyword>
<keyword evidence="1" id="KW-0678">Repressor</keyword>
<evidence type="ECO:0000256" key="3">
    <source>
        <dbReference type="ARBA" id="ARBA00023015"/>
    </source>
</evidence>
<evidence type="ECO:0000256" key="5">
    <source>
        <dbReference type="ARBA" id="ARBA00023163"/>
    </source>
</evidence>
<accession>A0ABT3MTK1</accession>
<evidence type="ECO:0000313" key="7">
    <source>
        <dbReference type="EMBL" id="MCW7552694.1"/>
    </source>
</evidence>
<comment type="caution">
    <text evidence="7">The sequence shown here is derived from an EMBL/GenBank/DDBJ whole genome shotgun (WGS) entry which is preliminary data.</text>
</comment>
<evidence type="ECO:0000313" key="8">
    <source>
        <dbReference type="Proteomes" id="UP001209854"/>
    </source>
</evidence>
<proteinExistence type="inferred from homology"/>
<keyword evidence="8" id="KW-1185">Reference proteome</keyword>
<evidence type="ECO:0000256" key="1">
    <source>
        <dbReference type="ARBA" id="ARBA00022491"/>
    </source>
</evidence>
<dbReference type="InterPro" id="IPR010985">
    <property type="entry name" value="Ribbon_hlx_hlx"/>
</dbReference>
<evidence type="ECO:0000256" key="4">
    <source>
        <dbReference type="ARBA" id="ARBA00023125"/>
    </source>
</evidence>
<keyword evidence="4" id="KW-0238">DNA-binding</keyword>
<dbReference type="SUPFAM" id="SSF47598">
    <property type="entry name" value="Ribbon-helix-helix"/>
    <property type="match status" value="1"/>
</dbReference>
<dbReference type="Proteomes" id="UP001209854">
    <property type="component" value="Unassembled WGS sequence"/>
</dbReference>
<sequence length="84" mass="9338">MAKTVPINMRVEPVQQALLTMAAAVLNKDRTAFILDVACREAMNVLLDQRVFTLDEAQTKAFEEALEAPVPEQSKLLAEPAPWE</sequence>
<protein>
    <submittedName>
        <fullName evidence="7">DUF1778 domain-containing protein</fullName>
    </submittedName>
</protein>
<name>A0ABT3MTK1_9GAMM</name>
<gene>
    <name evidence="7" type="ORF">NX722_08555</name>
</gene>
<dbReference type="InterPro" id="IPR014795">
    <property type="entry name" value="TacA_1-like"/>
</dbReference>
<dbReference type="PANTHER" id="PTHR35401:SF1">
    <property type="entry name" value="CYTOPLASMIC PROTEIN"/>
    <property type="match status" value="1"/>
</dbReference>
<reference evidence="7 8" key="1">
    <citation type="submission" date="2022-10" db="EMBL/GenBank/DDBJ databases">
        <title>High-quality genome sequences of two octocoral-associated bacteria, Endozoicomonas euniceicola EF212 and Endozoicomonas gorgoniicola PS125.</title>
        <authorList>
            <person name="Chiou Y.-J."/>
            <person name="Chen Y.-H."/>
        </authorList>
    </citation>
    <scope>NUCLEOTIDE SEQUENCE [LARGE SCALE GENOMIC DNA]</scope>
    <source>
        <strain evidence="7 8">PS125</strain>
    </source>
</reference>
<dbReference type="EMBL" id="JAPFCC010000001">
    <property type="protein sequence ID" value="MCW7552694.1"/>
    <property type="molecule type" value="Genomic_DNA"/>
</dbReference>
<keyword evidence="5" id="KW-0804">Transcription</keyword>
<organism evidence="7 8">
    <name type="scientific">Endozoicomonas gorgoniicola</name>
    <dbReference type="NCBI Taxonomy" id="1234144"/>
    <lineage>
        <taxon>Bacteria</taxon>
        <taxon>Pseudomonadati</taxon>
        <taxon>Pseudomonadota</taxon>
        <taxon>Gammaproteobacteria</taxon>
        <taxon>Oceanospirillales</taxon>
        <taxon>Endozoicomonadaceae</taxon>
        <taxon>Endozoicomonas</taxon>
    </lineage>
</organism>
<dbReference type="Pfam" id="PF08681">
    <property type="entry name" value="TacA1"/>
    <property type="match status" value="1"/>
</dbReference>
<comment type="similarity">
    <text evidence="6">Belongs to the TacA antitoxin family.</text>
</comment>
<evidence type="ECO:0000256" key="2">
    <source>
        <dbReference type="ARBA" id="ARBA00022649"/>
    </source>
</evidence>
<dbReference type="Gene3D" id="1.20.5.780">
    <property type="entry name" value="Single helix bin"/>
    <property type="match status" value="1"/>
</dbReference>
<evidence type="ECO:0000256" key="6">
    <source>
        <dbReference type="ARBA" id="ARBA00049988"/>
    </source>
</evidence>
<dbReference type="PANTHER" id="PTHR35401">
    <property type="entry name" value="COPG FAMILY HELIX-TURN-HELIX PROTEIN-RELATED-RELATED"/>
    <property type="match status" value="1"/>
</dbReference>
<keyword evidence="3" id="KW-0805">Transcription regulation</keyword>
<dbReference type="RefSeq" id="WP_262567623.1">
    <property type="nucleotide sequence ID" value="NZ_JAPFCC010000001.1"/>
</dbReference>